<dbReference type="AlphaFoldDB" id="A0AAN8ZJ10"/>
<sequence>MTYLRRLQLQKGVVDLVLCGFLCVCGCGVDCFVVNNRVDSASASEASRRNNHEAIHVKDHGERAKVILEHAEKLDCKRYLTEKDIMFKDRNGLSGSADSQKMSFAEMIEKHLGKE</sequence>
<dbReference type="EMBL" id="JBAMMX010000007">
    <property type="protein sequence ID" value="KAK6935823.1"/>
    <property type="molecule type" value="Genomic_DNA"/>
</dbReference>
<evidence type="ECO:0000313" key="1">
    <source>
        <dbReference type="EMBL" id="KAK6935823.1"/>
    </source>
</evidence>
<protein>
    <submittedName>
        <fullName evidence="1">Uncharacterized protein</fullName>
    </submittedName>
</protein>
<proteinExistence type="predicted"/>
<evidence type="ECO:0000313" key="2">
    <source>
        <dbReference type="Proteomes" id="UP001370490"/>
    </source>
</evidence>
<accession>A0AAN8ZJ10</accession>
<gene>
    <name evidence="1" type="ORF">RJ641_032853</name>
</gene>
<keyword evidence="2" id="KW-1185">Reference proteome</keyword>
<comment type="caution">
    <text evidence="1">The sequence shown here is derived from an EMBL/GenBank/DDBJ whole genome shotgun (WGS) entry which is preliminary data.</text>
</comment>
<organism evidence="1 2">
    <name type="scientific">Dillenia turbinata</name>
    <dbReference type="NCBI Taxonomy" id="194707"/>
    <lineage>
        <taxon>Eukaryota</taxon>
        <taxon>Viridiplantae</taxon>
        <taxon>Streptophyta</taxon>
        <taxon>Embryophyta</taxon>
        <taxon>Tracheophyta</taxon>
        <taxon>Spermatophyta</taxon>
        <taxon>Magnoliopsida</taxon>
        <taxon>eudicotyledons</taxon>
        <taxon>Gunneridae</taxon>
        <taxon>Pentapetalae</taxon>
        <taxon>Dilleniales</taxon>
        <taxon>Dilleniaceae</taxon>
        <taxon>Dillenia</taxon>
    </lineage>
</organism>
<name>A0AAN8ZJ10_9MAGN</name>
<reference evidence="1 2" key="1">
    <citation type="submission" date="2023-12" db="EMBL/GenBank/DDBJ databases">
        <title>A high-quality genome assembly for Dillenia turbinata (Dilleniales).</title>
        <authorList>
            <person name="Chanderbali A."/>
        </authorList>
    </citation>
    <scope>NUCLEOTIDE SEQUENCE [LARGE SCALE GENOMIC DNA]</scope>
    <source>
        <strain evidence="1">LSX21</strain>
        <tissue evidence="1">Leaf</tissue>
    </source>
</reference>
<dbReference type="Proteomes" id="UP001370490">
    <property type="component" value="Unassembled WGS sequence"/>
</dbReference>